<name>A0A917DK29_9HYPH</name>
<dbReference type="AlphaFoldDB" id="A0A917DK29"/>
<accession>A0A917DK29</accession>
<organism evidence="1 2">
    <name type="scientific">Aureimonas glaciei</name>
    <dbReference type="NCBI Taxonomy" id="1776957"/>
    <lineage>
        <taxon>Bacteria</taxon>
        <taxon>Pseudomonadati</taxon>
        <taxon>Pseudomonadota</taxon>
        <taxon>Alphaproteobacteria</taxon>
        <taxon>Hyphomicrobiales</taxon>
        <taxon>Aurantimonadaceae</taxon>
        <taxon>Aureimonas</taxon>
    </lineage>
</organism>
<dbReference type="EMBL" id="BMJJ01000024">
    <property type="protein sequence ID" value="GGD43890.1"/>
    <property type="molecule type" value="Genomic_DNA"/>
</dbReference>
<reference evidence="1" key="2">
    <citation type="submission" date="2020-09" db="EMBL/GenBank/DDBJ databases">
        <authorList>
            <person name="Sun Q."/>
            <person name="Zhou Y."/>
        </authorList>
    </citation>
    <scope>NUCLEOTIDE SEQUENCE</scope>
    <source>
        <strain evidence="1">CGMCC 1.15493</strain>
    </source>
</reference>
<gene>
    <name evidence="1" type="ORF">GCM10011335_53140</name>
</gene>
<keyword evidence="2" id="KW-1185">Reference proteome</keyword>
<dbReference type="Proteomes" id="UP000613160">
    <property type="component" value="Unassembled WGS sequence"/>
</dbReference>
<protein>
    <submittedName>
        <fullName evidence="1">Uncharacterized protein</fullName>
    </submittedName>
</protein>
<evidence type="ECO:0000313" key="2">
    <source>
        <dbReference type="Proteomes" id="UP000613160"/>
    </source>
</evidence>
<proteinExistence type="predicted"/>
<evidence type="ECO:0000313" key="1">
    <source>
        <dbReference type="EMBL" id="GGD43890.1"/>
    </source>
</evidence>
<sequence>MRRLVADGVRPEAIAKILGRTPAAVTTHACKLGLRWTKPLSADQIDAIGKLVEEGACSTEIADRLGLGAGRVKHCIRYYGLVGPRSRIIEHEKPFDDLIAAMSSNGAPVSQIARYVAQPASRVTARLITLARHDAVRDHHAGI</sequence>
<reference evidence="1" key="1">
    <citation type="journal article" date="2014" name="Int. J. Syst. Evol. Microbiol.">
        <title>Complete genome sequence of Corynebacterium casei LMG S-19264T (=DSM 44701T), isolated from a smear-ripened cheese.</title>
        <authorList>
            <consortium name="US DOE Joint Genome Institute (JGI-PGF)"/>
            <person name="Walter F."/>
            <person name="Albersmeier A."/>
            <person name="Kalinowski J."/>
            <person name="Ruckert C."/>
        </authorList>
    </citation>
    <scope>NUCLEOTIDE SEQUENCE</scope>
    <source>
        <strain evidence="1">CGMCC 1.15493</strain>
    </source>
</reference>
<comment type="caution">
    <text evidence="1">The sequence shown here is derived from an EMBL/GenBank/DDBJ whole genome shotgun (WGS) entry which is preliminary data.</text>
</comment>